<dbReference type="OrthoDB" id="415822at2759"/>
<dbReference type="Pfam" id="PF00008">
    <property type="entry name" value="EGF"/>
    <property type="match status" value="1"/>
</dbReference>
<dbReference type="PROSITE" id="PS01180">
    <property type="entry name" value="CUB"/>
    <property type="match status" value="1"/>
</dbReference>
<accession>A0A8S1ARU2</accession>
<dbReference type="InterPro" id="IPR007110">
    <property type="entry name" value="Ig-like_dom"/>
</dbReference>
<dbReference type="PROSITE" id="PS50227">
    <property type="entry name" value="G_PROTEIN_RECEP_F2_3"/>
    <property type="match status" value="1"/>
</dbReference>
<dbReference type="SUPFAM" id="SSF57196">
    <property type="entry name" value="EGF/Laminin"/>
    <property type="match status" value="1"/>
</dbReference>
<dbReference type="InterPro" id="IPR003599">
    <property type="entry name" value="Ig_sub"/>
</dbReference>
<evidence type="ECO:0000259" key="6">
    <source>
        <dbReference type="PROSITE" id="PS50227"/>
    </source>
</evidence>
<keyword evidence="3" id="KW-0812">Transmembrane</keyword>
<evidence type="ECO:0000256" key="3">
    <source>
        <dbReference type="SAM" id="Phobius"/>
    </source>
</evidence>
<dbReference type="PROSITE" id="PS50835">
    <property type="entry name" value="IG_LIKE"/>
    <property type="match status" value="2"/>
</dbReference>
<keyword evidence="1 2" id="KW-1015">Disulfide bond</keyword>
<feature type="transmembrane region" description="Helical" evidence="3">
    <location>
        <begin position="972"/>
        <end position="993"/>
    </location>
</feature>
<evidence type="ECO:0000313" key="9">
    <source>
        <dbReference type="Proteomes" id="UP000494256"/>
    </source>
</evidence>
<feature type="domain" description="EGF-like" evidence="5">
    <location>
        <begin position="177"/>
        <end position="215"/>
    </location>
</feature>
<dbReference type="CDD" id="cd00054">
    <property type="entry name" value="EGF_CA"/>
    <property type="match status" value="1"/>
</dbReference>
<comment type="caution">
    <text evidence="8">The sequence shown here is derived from an EMBL/GenBank/DDBJ whole genome shotgun (WGS) entry which is preliminary data.</text>
</comment>
<dbReference type="PROSITE" id="PS00022">
    <property type="entry name" value="EGF_1"/>
    <property type="match status" value="2"/>
</dbReference>
<proteinExistence type="predicted"/>
<dbReference type="Proteomes" id="UP000494256">
    <property type="component" value="Unassembled WGS sequence"/>
</dbReference>
<feature type="transmembrane region" description="Helical" evidence="3">
    <location>
        <begin position="1005"/>
        <end position="1030"/>
    </location>
</feature>
<dbReference type="SMART" id="SM00409">
    <property type="entry name" value="IG"/>
    <property type="match status" value="2"/>
</dbReference>
<dbReference type="PROSITE" id="PS50026">
    <property type="entry name" value="EGF_3"/>
    <property type="match status" value="2"/>
</dbReference>
<feature type="domain" description="CUB" evidence="4">
    <location>
        <begin position="46"/>
        <end position="107"/>
    </location>
</feature>
<dbReference type="Gene3D" id="4.10.1240.10">
    <property type="entry name" value="GPCR, family 2, extracellular hormone receptor domain"/>
    <property type="match status" value="1"/>
</dbReference>
<evidence type="ECO:0000256" key="1">
    <source>
        <dbReference type="ARBA" id="ARBA00023157"/>
    </source>
</evidence>
<keyword evidence="3" id="KW-0472">Membrane</keyword>
<dbReference type="Gene3D" id="2.60.40.10">
    <property type="entry name" value="Immunoglobulins"/>
    <property type="match status" value="2"/>
</dbReference>
<dbReference type="PROSITE" id="PS01186">
    <property type="entry name" value="EGF_2"/>
    <property type="match status" value="2"/>
</dbReference>
<dbReference type="InterPro" id="IPR051587">
    <property type="entry name" value="Adhesion_GPCR"/>
</dbReference>
<dbReference type="InterPro" id="IPR000859">
    <property type="entry name" value="CUB_dom"/>
</dbReference>
<name>A0A8S1ARU2_ARCPL</name>
<keyword evidence="2" id="KW-0245">EGF-like domain</keyword>
<dbReference type="EMBL" id="CADEBD010000344">
    <property type="protein sequence ID" value="CAB3249327.1"/>
    <property type="molecule type" value="Genomic_DNA"/>
</dbReference>
<feature type="disulfide bond" evidence="2">
    <location>
        <begin position="205"/>
        <end position="214"/>
    </location>
</feature>
<feature type="disulfide bond" evidence="2">
    <location>
        <begin position="245"/>
        <end position="254"/>
    </location>
</feature>
<dbReference type="InterPro" id="IPR035914">
    <property type="entry name" value="Sperma_CUB_dom_sf"/>
</dbReference>
<dbReference type="InterPro" id="IPR036179">
    <property type="entry name" value="Ig-like_dom_sf"/>
</dbReference>
<feature type="disulfide bond" evidence="2">
    <location>
        <begin position="186"/>
        <end position="203"/>
    </location>
</feature>
<dbReference type="GO" id="GO:0007189">
    <property type="term" value="P:adenylate cyclase-activating G protein-coupled receptor signaling pathway"/>
    <property type="evidence" value="ECO:0007669"/>
    <property type="project" value="TreeGrafter"/>
</dbReference>
<dbReference type="SMART" id="SM00181">
    <property type="entry name" value="EGF"/>
    <property type="match status" value="2"/>
</dbReference>
<evidence type="ECO:0000259" key="4">
    <source>
        <dbReference type="PROSITE" id="PS01180"/>
    </source>
</evidence>
<sequence length="1426" mass="156531">MYKKETKIVFETWITIQRLLYITLITITAEVLAHDTDKEHQGPQTCGGRLKGPVGVIQTPHFPNAFPVPIKCKWIIEHDIVNGTISIYFTQQFTTSGLTFTEYTYYDESYKLEERRALTVTEENITRIKWLQVQSPVLVVELNLNRLEGTQLRALGLLSVFGFNMTYAVRGPADLPGPSSCSAIECRLLGHCYANQNYQEFYCSCFEGYSGPDCGVGPLCPRTSNMCKNGGTCRQMGPAAVSCICAPGYTGDLCEAQIAQPECGIEECAENCKDGLFCDCNPKDTDFTTARFDTRLQVVDQKNVNISQEVITQLTSYLLALNITLEDEIELLNISSVRDGGVRTVHVRIWATRRAAGALRAAMARLVAARARTNTLRMLPDTLYFEMQPALSLHSLAINQRPEVWEGLEFILTCMAYGSPNIIFTWYKDGIKINFNGTTRDIWTRTVSEDALGRRMSVLGVTSARQVDGGAWSCAADDAGRRRCRALTLTVITPPTIRLVPSTLTVYKGENVSMTCLAGAGRAHGVLGFSWSREKSLLPMQPDKHVWEDLYPAGSVLKLYNIQKSSEYRCQVSSAAGTNSAGVWVWALDSQDEACQCDTAAGVRWSRTAPGAYASSSCPPGYSGEITRYCEPKTGQHGVKWMLPNFSGCISDSLKDIYEQFMLISYGYSWRNVSEVSRQYFSVLRGLPTSGGSGVTPLLHAKNMLEYLKSGAAQRADRHQSAAQLLNIFDHLLTQPDAFLDEQKINEVQTAIVTTASMKNKVDARLHSFNVKSESGVHLEMRRIPIARSNTEWHVTSAHVELAPAAENFTMVIVQYYNLEARLPSLRTFTDYNSGVEVHYAVCSQQVQIYMSGVMPDGTLQHTTTLVFEHSKNYSTDASKLVCGLRSGESSTAWSVSECDVRVSGVSRATCRCRTPGTIALFTRTSHTHTDSEEELRGIVVICLSVSGAMCVCACALQLLSFAPSAARRRDITHSLLTACTAAGHAAAMFALSHCHASQGPSPGALEWVVATCWCAASAALCAQPLLLHAELAGTTQRRHSVGLLAGVCVLCCLSARLWGGSPLQVGSAASSIFAGGILLLITLTLALALCARRTLCHVTHKIPPDRRIHIKKRSRVVHHTLAVLLTSTAVQMAGVAYAQPGDKQVAYVLALSVSALANGVAVLICYVIHDEQCLRAMRSVVTLHDNTEWHDSPAGDTSISLYIKQSGEVESRGGIVILESGSSPVSSSARYWRPMPIERRQSNPDSRADIVRCVEYKPSVYGMPRHNTNTHAVCDLIPTNVGNAGCSGNGYMATVCLEPNNRRKPVPSMPCLETYSVKRFDTPKETCSICVQSNPDVSKITSPPIKSCLKKNSRGFTSSTSLPSMDTIGDDVDKPHIEHINREWNKAYDNQQADKMLNKISNDLDFLLNRTQSNQKPNHIEEAPT</sequence>
<dbReference type="PANTHER" id="PTHR45813:SF8">
    <property type="entry name" value="IG-LIKE DOMAIN-CONTAINING PROTEIN"/>
    <property type="match status" value="1"/>
</dbReference>
<keyword evidence="3" id="KW-1133">Transmembrane helix</keyword>
<dbReference type="Gene3D" id="2.60.120.290">
    <property type="entry name" value="Spermadhesin, CUB domain"/>
    <property type="match status" value="1"/>
</dbReference>
<dbReference type="SUPFAM" id="SSF49854">
    <property type="entry name" value="Spermadhesin, CUB domain"/>
    <property type="match status" value="1"/>
</dbReference>
<dbReference type="Gene3D" id="2.10.25.10">
    <property type="entry name" value="Laminin"/>
    <property type="match status" value="1"/>
</dbReference>
<evidence type="ECO:0000256" key="2">
    <source>
        <dbReference type="PROSITE-ProRule" id="PRU00076"/>
    </source>
</evidence>
<feature type="transmembrane region" description="Helical" evidence="3">
    <location>
        <begin position="1042"/>
        <end position="1060"/>
    </location>
</feature>
<feature type="transmembrane region" description="Helical" evidence="3">
    <location>
        <begin position="1117"/>
        <end position="1140"/>
    </location>
</feature>
<protein>
    <submittedName>
        <fullName evidence="8">Uncharacterized protein</fullName>
    </submittedName>
</protein>
<dbReference type="InterPro" id="IPR036445">
    <property type="entry name" value="GPCR_2_extracell_dom_sf"/>
</dbReference>
<dbReference type="GO" id="GO:0004930">
    <property type="term" value="F:G protein-coupled receptor activity"/>
    <property type="evidence" value="ECO:0007669"/>
    <property type="project" value="InterPro"/>
</dbReference>
<feature type="transmembrane region" description="Helical" evidence="3">
    <location>
        <begin position="1072"/>
        <end position="1096"/>
    </location>
</feature>
<dbReference type="InterPro" id="IPR013783">
    <property type="entry name" value="Ig-like_fold"/>
</dbReference>
<gene>
    <name evidence="8" type="ORF">APLA_LOCUS12810</name>
</gene>
<evidence type="ECO:0000259" key="7">
    <source>
        <dbReference type="PROSITE" id="PS50835"/>
    </source>
</evidence>
<evidence type="ECO:0000259" key="5">
    <source>
        <dbReference type="PROSITE" id="PS50026"/>
    </source>
</evidence>
<feature type="transmembrane region" description="Helical" evidence="3">
    <location>
        <begin position="1146"/>
        <end position="1169"/>
    </location>
</feature>
<dbReference type="PANTHER" id="PTHR45813">
    <property type="entry name" value="IG-LIKE DOMAIN-CONTAINING PROTEIN"/>
    <property type="match status" value="1"/>
</dbReference>
<dbReference type="InterPro" id="IPR001879">
    <property type="entry name" value="GPCR_2_extracellular_dom"/>
</dbReference>
<dbReference type="InterPro" id="IPR000742">
    <property type="entry name" value="EGF"/>
</dbReference>
<feature type="transmembrane region" description="Helical" evidence="3">
    <location>
        <begin position="938"/>
        <end position="960"/>
    </location>
</feature>
<reference evidence="8 9" key="1">
    <citation type="submission" date="2020-04" db="EMBL/GenBank/DDBJ databases">
        <authorList>
            <person name="Wallbank WR R."/>
            <person name="Pardo Diaz C."/>
            <person name="Kozak K."/>
            <person name="Martin S."/>
            <person name="Jiggins C."/>
            <person name="Moest M."/>
            <person name="Warren A I."/>
            <person name="Byers J.R.P. K."/>
            <person name="Montejo-Kovacevich G."/>
            <person name="Yen C E."/>
        </authorList>
    </citation>
    <scope>NUCLEOTIDE SEQUENCE [LARGE SCALE GENOMIC DNA]</scope>
</reference>
<feature type="domain" description="Ig-like" evidence="7">
    <location>
        <begin position="389"/>
        <end position="490"/>
    </location>
</feature>
<dbReference type="SUPFAM" id="SSF48726">
    <property type="entry name" value="Immunoglobulin"/>
    <property type="match status" value="2"/>
</dbReference>
<organism evidence="8 9">
    <name type="scientific">Arctia plantaginis</name>
    <name type="common">Wood tiger moth</name>
    <name type="synonym">Phalaena plantaginis</name>
    <dbReference type="NCBI Taxonomy" id="874455"/>
    <lineage>
        <taxon>Eukaryota</taxon>
        <taxon>Metazoa</taxon>
        <taxon>Ecdysozoa</taxon>
        <taxon>Arthropoda</taxon>
        <taxon>Hexapoda</taxon>
        <taxon>Insecta</taxon>
        <taxon>Pterygota</taxon>
        <taxon>Neoptera</taxon>
        <taxon>Endopterygota</taxon>
        <taxon>Lepidoptera</taxon>
        <taxon>Glossata</taxon>
        <taxon>Ditrysia</taxon>
        <taxon>Noctuoidea</taxon>
        <taxon>Erebidae</taxon>
        <taxon>Arctiinae</taxon>
        <taxon>Arctia</taxon>
    </lineage>
</organism>
<evidence type="ECO:0000313" key="8">
    <source>
        <dbReference type="EMBL" id="CAB3249327.1"/>
    </source>
</evidence>
<comment type="caution">
    <text evidence="2">Lacks conserved residue(s) required for the propagation of feature annotation.</text>
</comment>
<feature type="domain" description="G-protein coupled receptors family 2 profile 1" evidence="6">
    <location>
        <begin position="569"/>
        <end position="653"/>
    </location>
</feature>
<dbReference type="GO" id="GO:0016020">
    <property type="term" value="C:membrane"/>
    <property type="evidence" value="ECO:0007669"/>
    <property type="project" value="InterPro"/>
</dbReference>
<feature type="domain" description="EGF-like" evidence="5">
    <location>
        <begin position="216"/>
        <end position="255"/>
    </location>
</feature>
<feature type="domain" description="Ig-like" evidence="7">
    <location>
        <begin position="495"/>
        <end position="580"/>
    </location>
</feature>